<evidence type="ECO:0000259" key="1">
    <source>
        <dbReference type="Pfam" id="PF18810"/>
    </source>
</evidence>
<dbReference type="Proteomes" id="UP000533476">
    <property type="component" value="Unassembled WGS sequence"/>
</dbReference>
<dbReference type="Pfam" id="PF18810">
    <property type="entry name" value="PBECR2"/>
    <property type="match status" value="1"/>
</dbReference>
<organism evidence="2 3">
    <name type="scientific">Sulfobacillus harzensis</name>
    <dbReference type="NCBI Taxonomy" id="2729629"/>
    <lineage>
        <taxon>Bacteria</taxon>
        <taxon>Bacillati</taxon>
        <taxon>Bacillota</taxon>
        <taxon>Clostridia</taxon>
        <taxon>Eubacteriales</taxon>
        <taxon>Clostridiales Family XVII. Incertae Sedis</taxon>
        <taxon>Sulfobacillus</taxon>
    </lineage>
</organism>
<proteinExistence type="predicted"/>
<accession>A0A7Y0L021</accession>
<keyword evidence="3" id="KW-1185">Reference proteome</keyword>
<dbReference type="EMBL" id="JABBVZ010000001">
    <property type="protein sequence ID" value="NMP20783.1"/>
    <property type="molecule type" value="Genomic_DNA"/>
</dbReference>
<feature type="domain" description="Phage-Barnase-EndoU-ColicinE5/D-RelE like nuclease 2" evidence="1">
    <location>
        <begin position="96"/>
        <end position="210"/>
    </location>
</feature>
<sequence>MPIGLYFTVNKSWVKEYTRHTKTGRLVVVRRYWRDDRPSLGHGTWESIGLPSWRRILEVWHPLNVPLWEEDYSYDSLVRFWQAHRALKWHVNNVGVAFQDVLGDDVTLDDEFMKHLLDRRRWDPKDNRWRYLAWLPFALKRPVEIWRQPVSHEQKRGRLYIGYFQDKRHGDHPRTFLVTARVRNGVLVAWNAQERKLREIDKRRQGDLLYNEYFRHTFEGGRNPRP</sequence>
<dbReference type="AlphaFoldDB" id="A0A7Y0L021"/>
<gene>
    <name evidence="2" type="ORF">HIJ39_00205</name>
</gene>
<evidence type="ECO:0000313" key="2">
    <source>
        <dbReference type="EMBL" id="NMP20783.1"/>
    </source>
</evidence>
<dbReference type="RefSeq" id="WP_169095480.1">
    <property type="nucleotide sequence ID" value="NZ_JABBVZ010000001.1"/>
</dbReference>
<evidence type="ECO:0000313" key="3">
    <source>
        <dbReference type="Proteomes" id="UP000533476"/>
    </source>
</evidence>
<reference evidence="2 3" key="1">
    <citation type="submission" date="2020-04" db="EMBL/GenBank/DDBJ databases">
        <authorList>
            <person name="Zhang R."/>
            <person name="Schippers A."/>
        </authorList>
    </citation>
    <scope>NUCLEOTIDE SEQUENCE [LARGE SCALE GENOMIC DNA]</scope>
    <source>
        <strain evidence="2 3">DSM 109850</strain>
    </source>
</reference>
<comment type="caution">
    <text evidence="2">The sequence shown here is derived from an EMBL/GenBank/DDBJ whole genome shotgun (WGS) entry which is preliminary data.</text>
</comment>
<name>A0A7Y0L021_9FIRM</name>
<dbReference type="InterPro" id="IPR041110">
    <property type="entry name" value="PBECR2"/>
</dbReference>
<protein>
    <recommendedName>
        <fullName evidence="1">Phage-Barnase-EndoU-ColicinE5/D-RelE like nuclease 2 domain-containing protein</fullName>
    </recommendedName>
</protein>